<dbReference type="RefSeq" id="XP_056059220.1">
    <property type="nucleotide sequence ID" value="XM_056203799.1"/>
</dbReference>
<proteinExistence type="predicted"/>
<evidence type="ECO:0000313" key="1">
    <source>
        <dbReference type="EMBL" id="KAJ4164305.1"/>
    </source>
</evidence>
<sequence length="129" mass="14120">MTLRRVDTLSQEILAFGLTRSFKDGPSLLLLLDSPSNPLGNHSSFTHLAVVPSFFNFSFSSFSSFSKVHGKYCMPSTLLCILHRLHCRGRLQSCANALGDVNSLVPHAVQLSHLDCLVPSAPQLSPRVL</sequence>
<evidence type="ECO:0000313" key="2">
    <source>
        <dbReference type="Proteomes" id="UP001144673"/>
    </source>
</evidence>
<reference evidence="1" key="1">
    <citation type="journal article" date="2023" name="Access Microbiol">
        <title>De-novo genome assembly for Akanthomyces muscarius, a biocontrol agent of insect agricultural pests.</title>
        <authorList>
            <person name="Erdos Z."/>
            <person name="Studholme D.J."/>
            <person name="Raymond B."/>
            <person name="Sharma M."/>
        </authorList>
    </citation>
    <scope>NUCLEOTIDE SEQUENCE</scope>
    <source>
        <strain evidence="1">Ve6</strain>
    </source>
</reference>
<accession>A0A9W8USE5</accession>
<gene>
    <name evidence="1" type="ORF">LMH87_005982</name>
</gene>
<dbReference type="KEGG" id="amus:LMH87_005982"/>
<protein>
    <submittedName>
        <fullName evidence="1">Uncharacterized protein</fullName>
    </submittedName>
</protein>
<keyword evidence="2" id="KW-1185">Reference proteome</keyword>
<name>A0A9W8USE5_AKAMU</name>
<dbReference type="AlphaFoldDB" id="A0A9W8USE5"/>
<comment type="caution">
    <text evidence="1">The sequence shown here is derived from an EMBL/GenBank/DDBJ whole genome shotgun (WGS) entry which is preliminary data.</text>
</comment>
<dbReference type="Proteomes" id="UP001144673">
    <property type="component" value="Chromosome 1"/>
</dbReference>
<dbReference type="EMBL" id="JAJHUN010000001">
    <property type="protein sequence ID" value="KAJ4164305.1"/>
    <property type="molecule type" value="Genomic_DNA"/>
</dbReference>
<dbReference type="GeneID" id="80893141"/>
<organism evidence="1 2">
    <name type="scientific">Akanthomyces muscarius</name>
    <name type="common">Entomopathogenic fungus</name>
    <name type="synonym">Lecanicillium muscarium</name>
    <dbReference type="NCBI Taxonomy" id="2231603"/>
    <lineage>
        <taxon>Eukaryota</taxon>
        <taxon>Fungi</taxon>
        <taxon>Dikarya</taxon>
        <taxon>Ascomycota</taxon>
        <taxon>Pezizomycotina</taxon>
        <taxon>Sordariomycetes</taxon>
        <taxon>Hypocreomycetidae</taxon>
        <taxon>Hypocreales</taxon>
        <taxon>Cordycipitaceae</taxon>
        <taxon>Akanthomyces</taxon>
    </lineage>
</organism>